<dbReference type="Pfam" id="PF00989">
    <property type="entry name" value="PAS"/>
    <property type="match status" value="1"/>
</dbReference>
<dbReference type="InterPro" id="IPR004090">
    <property type="entry name" value="Chemotax_Me-accpt_rcpt"/>
</dbReference>
<dbReference type="CDD" id="cd12912">
    <property type="entry name" value="PDC2_MCP_like"/>
    <property type="match status" value="1"/>
</dbReference>
<keyword evidence="2" id="KW-0597">Phosphoprotein</keyword>
<dbReference type="PANTHER" id="PTHR32089">
    <property type="entry name" value="METHYL-ACCEPTING CHEMOTAXIS PROTEIN MCPB"/>
    <property type="match status" value="1"/>
</dbReference>
<dbReference type="SMART" id="SM00283">
    <property type="entry name" value="MA"/>
    <property type="match status" value="1"/>
</dbReference>
<dbReference type="KEGG" id="dsa:Desal_2639"/>
<dbReference type="Gene3D" id="6.10.340.10">
    <property type="match status" value="1"/>
</dbReference>
<protein>
    <submittedName>
        <fullName evidence="15">Methyl-accepting chemotaxis sensory transducer with Pas/Pac sensor</fullName>
    </submittedName>
</protein>
<dbReference type="Pfam" id="PF00672">
    <property type="entry name" value="HAMP"/>
    <property type="match status" value="1"/>
</dbReference>
<evidence type="ECO:0000256" key="6">
    <source>
        <dbReference type="ARBA" id="ARBA00022840"/>
    </source>
</evidence>
<evidence type="ECO:0000256" key="1">
    <source>
        <dbReference type="ARBA" id="ARBA00004370"/>
    </source>
</evidence>
<keyword evidence="4" id="KW-0547">Nucleotide-binding</keyword>
<keyword evidence="6" id="KW-0067">ATP-binding</keyword>
<dbReference type="Proteomes" id="UP000002601">
    <property type="component" value="Chromosome"/>
</dbReference>
<dbReference type="EMBL" id="CP001649">
    <property type="protein sequence ID" value="ACS80693.1"/>
    <property type="molecule type" value="Genomic_DNA"/>
</dbReference>
<evidence type="ECO:0000256" key="8">
    <source>
        <dbReference type="ARBA" id="ARBA00023224"/>
    </source>
</evidence>
<dbReference type="PROSITE" id="PS50111">
    <property type="entry name" value="CHEMOTAXIS_TRANSDUC_2"/>
    <property type="match status" value="1"/>
</dbReference>
<dbReference type="PROSITE" id="PS50113">
    <property type="entry name" value="PAC"/>
    <property type="match status" value="1"/>
</dbReference>
<dbReference type="SUPFAM" id="SSF55785">
    <property type="entry name" value="PYP-like sensor domain (PAS domain)"/>
    <property type="match status" value="1"/>
</dbReference>
<dbReference type="SUPFAM" id="SSF158472">
    <property type="entry name" value="HAMP domain-like"/>
    <property type="match status" value="1"/>
</dbReference>
<dbReference type="Gene3D" id="1.10.287.950">
    <property type="entry name" value="Methyl-accepting chemotaxis protein"/>
    <property type="match status" value="1"/>
</dbReference>
<dbReference type="SMART" id="SM00304">
    <property type="entry name" value="HAMP"/>
    <property type="match status" value="1"/>
</dbReference>
<dbReference type="CDD" id="cd00130">
    <property type="entry name" value="PAS"/>
    <property type="match status" value="1"/>
</dbReference>
<evidence type="ECO:0000256" key="9">
    <source>
        <dbReference type="ARBA" id="ARBA00029447"/>
    </source>
</evidence>
<dbReference type="InterPro" id="IPR013767">
    <property type="entry name" value="PAS_fold"/>
</dbReference>
<dbReference type="GO" id="GO:0016020">
    <property type="term" value="C:membrane"/>
    <property type="evidence" value="ECO:0007669"/>
    <property type="project" value="UniProtKB-SubCell"/>
</dbReference>
<evidence type="ECO:0000256" key="5">
    <source>
        <dbReference type="ARBA" id="ARBA00022777"/>
    </source>
</evidence>
<evidence type="ECO:0000313" key="16">
    <source>
        <dbReference type="Proteomes" id="UP000002601"/>
    </source>
</evidence>
<dbReference type="InterPro" id="IPR000700">
    <property type="entry name" value="PAS-assoc_C"/>
</dbReference>
<dbReference type="InterPro" id="IPR033462">
    <property type="entry name" value="Cache_3-Cache_2"/>
</dbReference>
<sequence>MKLNFNKKIIITFSLALIILSSILTSVSYFESINSLHDFGLSFLKNTAEQLSEEIELQNEVLQKLLHSESTILTEKIAKEGEIWIDKEQPHEATIYNQNSMLPTNEIIPTLMLGSSRIENNYSLVDGIRNASGAFATIFQLLPDKLLRISTNIIKKNGERAIMTYIPSSSPVYKAVKSGLPFYGRAVVLGEQLLTAYVPLKNKSGEIVAAVFTGVKILSPEFKNLIGNVSMAGKGYAFVYNTAGDILIHPSATGKNFKKESPKVWDHIKDIKNGLISYNYNDNDRNCFITYFEPWDWHVAVSLTNKEMYMGADSRLLYKNTGTATLGIILAICCVLYVLNRLMSPLRSLAKTTEKIANGDLNARCEYDSNDAIGETVKSVNTMVAELKSKLGFSDGVLKGITIPFIVTDAEGKINYCNNSLLEYAGRDGNPEDYYGEPLSYVFYNDRNKKSLTNTAIEEKKTIHNITATLINIKGTTKHGVFNAAPLYDLDENLIGAFSMVNDITEQKQQQQQIQEQTDRITEVAEQSINIAEQVSSAAAELSSQIDESSKGSHTQRELTAEAATAMEQMNVSVLEVANNAENAASLATESREKAGAGEDIVSEVVQVMDRLRVTTNALKQDMISLGKQADGIGQIITVINDIADQTNLLALNAAIEAARAGEAGRGFAVVADEVRKLAEKTVSATGEVSEYINNIQSSAHNNINTMEQATTAVEEATDLANNSGNALKEIVDFVSQSTDQIRSIATASEEQSAASEQIAQSTSQVNTIAEETAEAMNQSSLAVNELAQLAEELRVLVSSMR</sequence>
<dbReference type="HOGENOM" id="CLU_000445_107_19_7"/>
<name>C6BYT6_MARSD</name>
<dbReference type="RefSeq" id="WP_015852509.1">
    <property type="nucleotide sequence ID" value="NC_012881.1"/>
</dbReference>
<proteinExistence type="inferred from homology"/>
<feature type="coiled-coil region" evidence="11">
    <location>
        <begin position="41"/>
        <end position="68"/>
    </location>
</feature>
<dbReference type="GO" id="GO:0004888">
    <property type="term" value="F:transmembrane signaling receptor activity"/>
    <property type="evidence" value="ECO:0007669"/>
    <property type="project" value="InterPro"/>
</dbReference>
<dbReference type="AlphaFoldDB" id="C6BYT6"/>
<dbReference type="InterPro" id="IPR029151">
    <property type="entry name" value="Sensor-like_sf"/>
</dbReference>
<reference evidence="15 16" key="1">
    <citation type="submission" date="2009-06" db="EMBL/GenBank/DDBJ databases">
        <title>Complete sequence of Desulfovibrio salexigens DSM 2638.</title>
        <authorList>
            <consortium name="US DOE Joint Genome Institute"/>
            <person name="Lucas S."/>
            <person name="Copeland A."/>
            <person name="Lapidus A."/>
            <person name="Glavina del Rio T."/>
            <person name="Tice H."/>
            <person name="Bruce D."/>
            <person name="Goodwin L."/>
            <person name="Pitluck S."/>
            <person name="Munk A.C."/>
            <person name="Brettin T."/>
            <person name="Detter J.C."/>
            <person name="Han C."/>
            <person name="Tapia R."/>
            <person name="Larimer F."/>
            <person name="Land M."/>
            <person name="Hauser L."/>
            <person name="Kyrpides N."/>
            <person name="Anderson I."/>
            <person name="Wall J.D."/>
            <person name="Arkin A.P."/>
            <person name="Dehal P."/>
            <person name="Chivian D."/>
            <person name="Giles B."/>
            <person name="Hazen T.C."/>
        </authorList>
    </citation>
    <scope>NUCLEOTIDE SEQUENCE [LARGE SCALE GENOMIC DNA]</scope>
    <source>
        <strain evidence="16">ATCC 14822 / DSM 2638 / NCIMB 8403 / VKM B-1763</strain>
    </source>
</reference>
<keyword evidence="11" id="KW-0175">Coiled coil</keyword>
<evidence type="ECO:0000256" key="10">
    <source>
        <dbReference type="PROSITE-ProRule" id="PRU00284"/>
    </source>
</evidence>
<dbReference type="InterPro" id="IPR004089">
    <property type="entry name" value="MCPsignal_dom"/>
</dbReference>
<dbReference type="CDD" id="cd11386">
    <property type="entry name" value="MCP_signal"/>
    <property type="match status" value="1"/>
</dbReference>
<evidence type="ECO:0000259" key="12">
    <source>
        <dbReference type="PROSITE" id="PS50111"/>
    </source>
</evidence>
<dbReference type="InterPro" id="IPR000014">
    <property type="entry name" value="PAS"/>
</dbReference>
<dbReference type="STRING" id="526222.Desal_2639"/>
<dbReference type="Pfam" id="PF17201">
    <property type="entry name" value="Cache_3-Cache_2"/>
    <property type="match status" value="1"/>
</dbReference>
<accession>C6BYT6</accession>
<dbReference type="CDD" id="cd06225">
    <property type="entry name" value="HAMP"/>
    <property type="match status" value="1"/>
</dbReference>
<evidence type="ECO:0000259" key="14">
    <source>
        <dbReference type="PROSITE" id="PS50885"/>
    </source>
</evidence>
<dbReference type="GO" id="GO:0005524">
    <property type="term" value="F:ATP binding"/>
    <property type="evidence" value="ECO:0007669"/>
    <property type="project" value="UniProtKB-KW"/>
</dbReference>
<dbReference type="eggNOG" id="COG0840">
    <property type="taxonomic scope" value="Bacteria"/>
</dbReference>
<dbReference type="SUPFAM" id="SSF103190">
    <property type="entry name" value="Sensory domain-like"/>
    <property type="match status" value="1"/>
</dbReference>
<evidence type="ECO:0000256" key="7">
    <source>
        <dbReference type="ARBA" id="ARBA00023012"/>
    </source>
</evidence>
<evidence type="ECO:0000256" key="11">
    <source>
        <dbReference type="SAM" id="Coils"/>
    </source>
</evidence>
<dbReference type="OrthoDB" id="9816383at2"/>
<organism evidence="15 16">
    <name type="scientific">Maridesulfovibrio salexigens (strain ATCC 14822 / DSM 2638 / NCIMB 8403 / VKM B-1763)</name>
    <name type="common">Desulfovibrio salexigens</name>
    <dbReference type="NCBI Taxonomy" id="526222"/>
    <lineage>
        <taxon>Bacteria</taxon>
        <taxon>Pseudomonadati</taxon>
        <taxon>Thermodesulfobacteriota</taxon>
        <taxon>Desulfovibrionia</taxon>
        <taxon>Desulfovibrionales</taxon>
        <taxon>Desulfovibrionaceae</taxon>
        <taxon>Maridesulfovibrio</taxon>
    </lineage>
</organism>
<evidence type="ECO:0000256" key="3">
    <source>
        <dbReference type="ARBA" id="ARBA00022679"/>
    </source>
</evidence>
<dbReference type="PROSITE" id="PS50885">
    <property type="entry name" value="HAMP"/>
    <property type="match status" value="1"/>
</dbReference>
<gene>
    <name evidence="15" type="ordered locus">Desal_2639</name>
</gene>
<feature type="domain" description="PAC" evidence="13">
    <location>
        <begin position="464"/>
        <end position="516"/>
    </location>
</feature>
<evidence type="ECO:0000256" key="2">
    <source>
        <dbReference type="ARBA" id="ARBA00022553"/>
    </source>
</evidence>
<dbReference type="NCBIfam" id="TIGR00229">
    <property type="entry name" value="sensory_box"/>
    <property type="match status" value="1"/>
</dbReference>
<keyword evidence="3" id="KW-0808">Transferase</keyword>
<keyword evidence="5" id="KW-0418">Kinase</keyword>
<dbReference type="SUPFAM" id="SSF58104">
    <property type="entry name" value="Methyl-accepting chemotaxis protein (MCP) signaling domain"/>
    <property type="match status" value="1"/>
</dbReference>
<evidence type="ECO:0000256" key="4">
    <source>
        <dbReference type="ARBA" id="ARBA00022741"/>
    </source>
</evidence>
<evidence type="ECO:0000313" key="15">
    <source>
        <dbReference type="EMBL" id="ACS80693.1"/>
    </source>
</evidence>
<dbReference type="GO" id="GO:0000160">
    <property type="term" value="P:phosphorelay signal transduction system"/>
    <property type="evidence" value="ECO:0007669"/>
    <property type="project" value="UniProtKB-KW"/>
</dbReference>
<dbReference type="PANTHER" id="PTHR32089:SF112">
    <property type="entry name" value="LYSOZYME-LIKE PROTEIN-RELATED"/>
    <property type="match status" value="1"/>
</dbReference>
<dbReference type="GO" id="GO:0006935">
    <property type="term" value="P:chemotaxis"/>
    <property type="evidence" value="ECO:0007669"/>
    <property type="project" value="InterPro"/>
</dbReference>
<keyword evidence="8 10" id="KW-0807">Transducer</keyword>
<dbReference type="FunFam" id="1.10.287.950:FF:000001">
    <property type="entry name" value="Methyl-accepting chemotaxis sensory transducer"/>
    <property type="match status" value="1"/>
</dbReference>
<dbReference type="InterPro" id="IPR003660">
    <property type="entry name" value="HAMP_dom"/>
</dbReference>
<dbReference type="GO" id="GO:0016301">
    <property type="term" value="F:kinase activity"/>
    <property type="evidence" value="ECO:0007669"/>
    <property type="project" value="UniProtKB-KW"/>
</dbReference>
<dbReference type="Pfam" id="PF00015">
    <property type="entry name" value="MCPsignal"/>
    <property type="match status" value="1"/>
</dbReference>
<keyword evidence="16" id="KW-1185">Reference proteome</keyword>
<comment type="subcellular location">
    <subcellularLocation>
        <location evidence="1">Membrane</location>
    </subcellularLocation>
</comment>
<evidence type="ECO:0000259" key="13">
    <source>
        <dbReference type="PROSITE" id="PS50113"/>
    </source>
</evidence>
<dbReference type="InterPro" id="IPR035965">
    <property type="entry name" value="PAS-like_dom_sf"/>
</dbReference>
<keyword evidence="7" id="KW-0902">Two-component regulatory system</keyword>
<feature type="domain" description="Methyl-accepting transducer" evidence="12">
    <location>
        <begin position="531"/>
        <end position="767"/>
    </location>
</feature>
<dbReference type="GO" id="GO:0006355">
    <property type="term" value="P:regulation of DNA-templated transcription"/>
    <property type="evidence" value="ECO:0007669"/>
    <property type="project" value="InterPro"/>
</dbReference>
<comment type="similarity">
    <text evidence="9">Belongs to the methyl-accepting chemotaxis (MCP) protein family.</text>
</comment>
<dbReference type="Gene3D" id="3.30.450.20">
    <property type="entry name" value="PAS domain"/>
    <property type="match status" value="2"/>
</dbReference>
<dbReference type="PRINTS" id="PR00260">
    <property type="entry name" value="CHEMTRNSDUCR"/>
</dbReference>
<feature type="domain" description="HAMP" evidence="14">
    <location>
        <begin position="340"/>
        <end position="392"/>
    </location>
</feature>